<dbReference type="Proteomes" id="UP000054937">
    <property type="component" value="Unassembled WGS sequence"/>
</dbReference>
<dbReference type="InParanoid" id="A0A0V0Q971"/>
<dbReference type="AlphaFoldDB" id="A0A0V0Q971"/>
<evidence type="ECO:0000256" key="1">
    <source>
        <dbReference type="ARBA" id="ARBA00022837"/>
    </source>
</evidence>
<dbReference type="EMBL" id="LDAU01000231">
    <property type="protein sequence ID" value="KRW98725.1"/>
    <property type="molecule type" value="Genomic_DNA"/>
</dbReference>
<dbReference type="OrthoDB" id="289452at2759"/>
<evidence type="ECO:0000256" key="2">
    <source>
        <dbReference type="SAM" id="MobiDB-lite"/>
    </source>
</evidence>
<organism evidence="3 4">
    <name type="scientific">Pseudocohnilembus persalinus</name>
    <name type="common">Ciliate</name>
    <dbReference type="NCBI Taxonomy" id="266149"/>
    <lineage>
        <taxon>Eukaryota</taxon>
        <taxon>Sar</taxon>
        <taxon>Alveolata</taxon>
        <taxon>Ciliophora</taxon>
        <taxon>Intramacronucleata</taxon>
        <taxon>Oligohymenophorea</taxon>
        <taxon>Scuticociliatia</taxon>
        <taxon>Philasterida</taxon>
        <taxon>Pseudocohnilembidae</taxon>
        <taxon>Pseudocohnilembus</taxon>
    </lineage>
</organism>
<reference evidence="3 4" key="1">
    <citation type="journal article" date="2015" name="Sci. Rep.">
        <title>Genome of the facultative scuticociliatosis pathogen Pseudocohnilembus persalinus provides insight into its virulence through horizontal gene transfer.</title>
        <authorList>
            <person name="Xiong J."/>
            <person name="Wang G."/>
            <person name="Cheng J."/>
            <person name="Tian M."/>
            <person name="Pan X."/>
            <person name="Warren A."/>
            <person name="Jiang C."/>
            <person name="Yuan D."/>
            <person name="Miao W."/>
        </authorList>
    </citation>
    <scope>NUCLEOTIDE SEQUENCE [LARGE SCALE GENOMIC DNA]</scope>
    <source>
        <strain evidence="3">36N120E</strain>
    </source>
</reference>
<evidence type="ECO:0000313" key="4">
    <source>
        <dbReference type="Proteomes" id="UP000054937"/>
    </source>
</evidence>
<keyword evidence="1" id="KW-0106">Calcium</keyword>
<proteinExistence type="predicted"/>
<evidence type="ECO:0008006" key="5">
    <source>
        <dbReference type="Google" id="ProtNLM"/>
    </source>
</evidence>
<sequence>MNRNQPQNEGDLQPVNSTDNQLQDFLFGQENINNNQQGNEQDQIQQQQQDLAELLLTMLEKEYNLEIQRTILCENEKFCLLESFSHLDQQGHGIISPYDLKLFLNFISILLPKQEKNQYIREGALRRKKRISVGQVPQVPFYIVEQIASIFNEELSYVRTIENLKDNMIRKYDYDFKESFQIITRGQANYIDANIMYDFLSEQDQQYDFEFFSYLEVRLDKDRSKTLTIDEFCHAMFPSDFSKTNQNFKRADKNFDRLVYGEDQDFYNYLQLNEQQQQQQFQATAKQRFVPQKYKYYNEMNNLTQAKVQKLDKKLNQQNTNQLLSSRHTNRFNSNNINNNQTLRKFLKTNLEFEKQFNNANISPQLQLYHKQFESDQQTDEDQQNYLQEMNQNWQQNQFQQQQEHLPTFKANQQIQQQGFVLQGDNNNNLNNQQEHFYNPNNNYRQQNVTYGNQIQESQTSSYS</sequence>
<protein>
    <recommendedName>
        <fullName evidence="5">EF-hand domain-containing protein</fullName>
    </recommendedName>
</protein>
<feature type="compositionally biased region" description="Polar residues" evidence="2">
    <location>
        <begin position="433"/>
        <end position="446"/>
    </location>
</feature>
<dbReference type="InterPro" id="IPR011992">
    <property type="entry name" value="EF-hand-dom_pair"/>
</dbReference>
<accession>A0A0V0Q971</accession>
<dbReference type="Gene3D" id="1.10.238.10">
    <property type="entry name" value="EF-hand"/>
    <property type="match status" value="1"/>
</dbReference>
<evidence type="ECO:0000313" key="3">
    <source>
        <dbReference type="EMBL" id="KRW98725.1"/>
    </source>
</evidence>
<dbReference type="SUPFAM" id="SSF47473">
    <property type="entry name" value="EF-hand"/>
    <property type="match status" value="1"/>
</dbReference>
<dbReference type="InterPro" id="IPR018247">
    <property type="entry name" value="EF_Hand_1_Ca_BS"/>
</dbReference>
<dbReference type="OMA" id="YIDANIM"/>
<gene>
    <name evidence="3" type="ORF">PPERSA_03860</name>
</gene>
<dbReference type="PROSITE" id="PS00018">
    <property type="entry name" value="EF_HAND_1"/>
    <property type="match status" value="1"/>
</dbReference>
<comment type="caution">
    <text evidence="3">The sequence shown here is derived from an EMBL/GenBank/DDBJ whole genome shotgun (WGS) entry which is preliminary data.</text>
</comment>
<feature type="region of interest" description="Disordered" evidence="2">
    <location>
        <begin position="423"/>
        <end position="446"/>
    </location>
</feature>
<keyword evidence="4" id="KW-1185">Reference proteome</keyword>
<name>A0A0V0Q971_PSEPJ</name>